<accession>A0ABN3TSK6</accession>
<evidence type="ECO:0000313" key="2">
    <source>
        <dbReference type="Proteomes" id="UP001500886"/>
    </source>
</evidence>
<comment type="caution">
    <text evidence="1">The sequence shown here is derived from an EMBL/GenBank/DDBJ whole genome shotgun (WGS) entry which is preliminary data.</text>
</comment>
<dbReference type="EMBL" id="BAAASL010000010">
    <property type="protein sequence ID" value="GAA2717453.1"/>
    <property type="molecule type" value="Genomic_DNA"/>
</dbReference>
<proteinExistence type="predicted"/>
<gene>
    <name evidence="1" type="ORF">GCM10010315_30760</name>
</gene>
<sequence>MASLRLPPMPPPVVEPEDVLPVPLVVPLPVPPEVKPPDEESLPVEPPVVPPLVDVLPLSEDEWWLPPWLDPPQLPPW</sequence>
<dbReference type="Proteomes" id="UP001500886">
    <property type="component" value="Unassembled WGS sequence"/>
</dbReference>
<reference evidence="1 2" key="1">
    <citation type="journal article" date="2019" name="Int. J. Syst. Evol. Microbiol.">
        <title>The Global Catalogue of Microorganisms (GCM) 10K type strain sequencing project: providing services to taxonomists for standard genome sequencing and annotation.</title>
        <authorList>
            <consortium name="The Broad Institute Genomics Platform"/>
            <consortium name="The Broad Institute Genome Sequencing Center for Infectious Disease"/>
            <person name="Wu L."/>
            <person name="Ma J."/>
        </authorList>
    </citation>
    <scope>NUCLEOTIDE SEQUENCE [LARGE SCALE GENOMIC DNA]</scope>
    <source>
        <strain evidence="1 2">JCM 4542</strain>
    </source>
</reference>
<organism evidence="1 2">
    <name type="scientific">Streptomyces luteosporeus</name>
    <dbReference type="NCBI Taxonomy" id="173856"/>
    <lineage>
        <taxon>Bacteria</taxon>
        <taxon>Bacillati</taxon>
        <taxon>Actinomycetota</taxon>
        <taxon>Actinomycetes</taxon>
        <taxon>Kitasatosporales</taxon>
        <taxon>Streptomycetaceae</taxon>
        <taxon>Streptomyces</taxon>
    </lineage>
</organism>
<evidence type="ECO:0000313" key="1">
    <source>
        <dbReference type="EMBL" id="GAA2717453.1"/>
    </source>
</evidence>
<keyword evidence="2" id="KW-1185">Reference proteome</keyword>
<name>A0ABN3TSK6_9ACTN</name>
<protein>
    <submittedName>
        <fullName evidence="1">Uncharacterized protein</fullName>
    </submittedName>
</protein>